<dbReference type="KEGG" id="nba:CUN60_05065"/>
<evidence type="ECO:0000313" key="6">
    <source>
        <dbReference type="EMBL" id="AUR51688.1"/>
    </source>
</evidence>
<dbReference type="GO" id="GO:0022857">
    <property type="term" value="F:transmembrane transporter activity"/>
    <property type="evidence" value="ECO:0007669"/>
    <property type="project" value="InterPro"/>
</dbReference>
<name>A0A2I7N5F2_9NEIS</name>
<feature type="transmembrane region" description="Helical" evidence="5">
    <location>
        <begin position="63"/>
        <end position="86"/>
    </location>
</feature>
<dbReference type="AlphaFoldDB" id="A0A2I7N5F2"/>
<evidence type="ECO:0000256" key="2">
    <source>
        <dbReference type="ARBA" id="ARBA00022692"/>
    </source>
</evidence>
<dbReference type="PANTHER" id="PTHR47704">
    <property type="entry name" value="POTASSIUM TRANSPORTER KIMA"/>
    <property type="match status" value="1"/>
</dbReference>
<dbReference type="PANTHER" id="PTHR47704:SF1">
    <property type="entry name" value="POTASSIUM TRANSPORTER KIMA"/>
    <property type="match status" value="1"/>
</dbReference>
<feature type="transmembrane region" description="Helical" evidence="5">
    <location>
        <begin position="26"/>
        <end position="43"/>
    </location>
</feature>
<sequence length="654" mass="72702">MRWLRWLKSLIIGKPLDALNPKVKDHIALIAVIAWIGLGADGLSSSAYGPEEAYLALGTHTDIAIFLAFATAFTVFLISFAYNQVIELFPSGGGGYKVATHLLGPKAGVVSGCALIIDYILTIAVSVASGVDAVFSLLPTWWLEYKIEVEIAIIVMLMVLNLRGMKESIRVLIPLFLGFLITHVVIILVGILFHANSLGEILPNASHEASKMSASIGTFAAIAIFLRAYSLGGGTYTGLEAVSNNVNILAEPRVRTGKFTMLYMAVSLSFTAGGIIVLYLLWHAEPVYGQTLNAVVFDKILAEVGFNHHWLPVILFFEAALLFVGANTGFLGCPAVMANMAVDKWLPRQFRELSGRLVTQNGVLISGIAAIIILLWARGRVSTLVVLYSINVFLTFSLSLLGLCVYWIKSRREKPIWLRKFIVAVIGFVVCASILVVTTVEKFTEGGWLTVVITAFTIGICFFVRDHYRKVGAKLKDADHLFASHFKYTDLDNAKLLSVEDHQQKTAVFFVTKHYGAGLHTLLWVQRIFPGVFKNFVFITSGEIDSESFANEEIFKKKYRQNLNRIIDGYRYFCTMHDLPSAGYFSYGVNGLDELISLSEQIQIDYPDCVFFGGKLVFVDESWWTRILHNNTINLLQRQLHLRGMQMVILPMKI</sequence>
<evidence type="ECO:0000256" key="4">
    <source>
        <dbReference type="ARBA" id="ARBA00023136"/>
    </source>
</evidence>
<gene>
    <name evidence="6" type="ORF">CUN60_05065</name>
</gene>
<accession>A0A2I7N5F2</accession>
<keyword evidence="3 5" id="KW-1133">Transmembrane helix</keyword>
<evidence type="ECO:0000256" key="1">
    <source>
        <dbReference type="ARBA" id="ARBA00004141"/>
    </source>
</evidence>
<feature type="transmembrane region" description="Helical" evidence="5">
    <location>
        <begin position="313"/>
        <end position="337"/>
    </location>
</feature>
<feature type="transmembrane region" description="Helical" evidence="5">
    <location>
        <begin position="358"/>
        <end position="379"/>
    </location>
</feature>
<dbReference type="Pfam" id="PF13520">
    <property type="entry name" value="AA_permease_2"/>
    <property type="match status" value="1"/>
</dbReference>
<keyword evidence="7" id="KW-1185">Reference proteome</keyword>
<feature type="transmembrane region" description="Helical" evidence="5">
    <location>
        <begin position="385"/>
        <end position="408"/>
    </location>
</feature>
<feature type="transmembrane region" description="Helical" evidence="5">
    <location>
        <begin position="141"/>
        <end position="160"/>
    </location>
</feature>
<dbReference type="GO" id="GO:0016020">
    <property type="term" value="C:membrane"/>
    <property type="evidence" value="ECO:0007669"/>
    <property type="project" value="UniProtKB-SubCell"/>
</dbReference>
<proteinExistence type="predicted"/>
<feature type="transmembrane region" description="Helical" evidence="5">
    <location>
        <begin position="446"/>
        <end position="464"/>
    </location>
</feature>
<protein>
    <submittedName>
        <fullName evidence="6">Amino acid transporter</fullName>
    </submittedName>
</protein>
<feature type="transmembrane region" description="Helical" evidence="5">
    <location>
        <begin position="260"/>
        <end position="282"/>
    </location>
</feature>
<dbReference type="OrthoDB" id="9759676at2"/>
<evidence type="ECO:0000256" key="3">
    <source>
        <dbReference type="ARBA" id="ARBA00022989"/>
    </source>
</evidence>
<comment type="subcellular location">
    <subcellularLocation>
        <location evidence="1">Membrane</location>
        <topology evidence="1">Multi-pass membrane protein</topology>
    </subcellularLocation>
</comment>
<evidence type="ECO:0000256" key="5">
    <source>
        <dbReference type="SAM" id="Phobius"/>
    </source>
</evidence>
<dbReference type="Gene3D" id="1.20.1740.10">
    <property type="entry name" value="Amino acid/polyamine transporter I"/>
    <property type="match status" value="1"/>
</dbReference>
<dbReference type="InterPro" id="IPR053153">
    <property type="entry name" value="APC_K+_Transporter"/>
</dbReference>
<dbReference type="Proteomes" id="UP000236655">
    <property type="component" value="Chromosome"/>
</dbReference>
<feature type="transmembrane region" description="Helical" evidence="5">
    <location>
        <begin position="215"/>
        <end position="239"/>
    </location>
</feature>
<feature type="transmembrane region" description="Helical" evidence="5">
    <location>
        <begin position="107"/>
        <end position="129"/>
    </location>
</feature>
<evidence type="ECO:0000313" key="7">
    <source>
        <dbReference type="Proteomes" id="UP000236655"/>
    </source>
</evidence>
<keyword evidence="2 5" id="KW-0812">Transmembrane</keyword>
<dbReference type="EMBL" id="CP024847">
    <property type="protein sequence ID" value="AUR51688.1"/>
    <property type="molecule type" value="Genomic_DNA"/>
</dbReference>
<dbReference type="InterPro" id="IPR002293">
    <property type="entry name" value="AA/rel_permease1"/>
</dbReference>
<feature type="transmembrane region" description="Helical" evidence="5">
    <location>
        <begin position="172"/>
        <end position="195"/>
    </location>
</feature>
<dbReference type="RefSeq" id="WP_102950987.1">
    <property type="nucleotide sequence ID" value="NZ_CP024847.1"/>
</dbReference>
<keyword evidence="4 5" id="KW-0472">Membrane</keyword>
<organism evidence="6 7">
    <name type="scientific">Aquella oligotrophica</name>
    <dbReference type="NCBI Taxonomy" id="2067065"/>
    <lineage>
        <taxon>Bacteria</taxon>
        <taxon>Pseudomonadati</taxon>
        <taxon>Pseudomonadota</taxon>
        <taxon>Betaproteobacteria</taxon>
        <taxon>Neisseriales</taxon>
        <taxon>Neisseriaceae</taxon>
        <taxon>Aquella</taxon>
    </lineage>
</organism>
<reference evidence="7" key="1">
    <citation type="submission" date="2017-11" db="EMBL/GenBank/DDBJ databases">
        <authorList>
            <person name="Chan K.G."/>
            <person name="Lee L.S."/>
        </authorList>
    </citation>
    <scope>NUCLEOTIDE SEQUENCE [LARGE SCALE GENOMIC DNA]</scope>
    <source>
        <strain evidence="7">DSM 100970</strain>
    </source>
</reference>
<feature type="transmembrane region" description="Helical" evidence="5">
    <location>
        <begin position="420"/>
        <end position="440"/>
    </location>
</feature>